<feature type="transmembrane region" description="Helical" evidence="2">
    <location>
        <begin position="967"/>
        <end position="987"/>
    </location>
</feature>
<dbReference type="OrthoDB" id="5353066at2759"/>
<feature type="region of interest" description="Disordered" evidence="1">
    <location>
        <begin position="39"/>
        <end position="58"/>
    </location>
</feature>
<feature type="compositionally biased region" description="Polar residues" evidence="1">
    <location>
        <begin position="274"/>
        <end position="300"/>
    </location>
</feature>
<gene>
    <name evidence="3" type="ORF">BT63DRAFT_318452</name>
</gene>
<dbReference type="EMBL" id="MU004238">
    <property type="protein sequence ID" value="KAF2666781.1"/>
    <property type="molecule type" value="Genomic_DNA"/>
</dbReference>
<feature type="compositionally biased region" description="Polar residues" evidence="1">
    <location>
        <begin position="739"/>
        <end position="748"/>
    </location>
</feature>
<feature type="compositionally biased region" description="Low complexity" evidence="1">
    <location>
        <begin position="143"/>
        <end position="152"/>
    </location>
</feature>
<keyword evidence="4" id="KW-1185">Reference proteome</keyword>
<proteinExistence type="predicted"/>
<feature type="region of interest" description="Disordered" evidence="1">
    <location>
        <begin position="587"/>
        <end position="606"/>
    </location>
</feature>
<feature type="compositionally biased region" description="Polar residues" evidence="1">
    <location>
        <begin position="68"/>
        <end position="79"/>
    </location>
</feature>
<organism evidence="3 4">
    <name type="scientific">Microthyrium microscopicum</name>
    <dbReference type="NCBI Taxonomy" id="703497"/>
    <lineage>
        <taxon>Eukaryota</taxon>
        <taxon>Fungi</taxon>
        <taxon>Dikarya</taxon>
        <taxon>Ascomycota</taxon>
        <taxon>Pezizomycotina</taxon>
        <taxon>Dothideomycetes</taxon>
        <taxon>Dothideomycetes incertae sedis</taxon>
        <taxon>Microthyriales</taxon>
        <taxon>Microthyriaceae</taxon>
        <taxon>Microthyrium</taxon>
    </lineage>
</organism>
<evidence type="ECO:0000256" key="2">
    <source>
        <dbReference type="SAM" id="Phobius"/>
    </source>
</evidence>
<feature type="region of interest" description="Disordered" evidence="1">
    <location>
        <begin position="67"/>
        <end position="95"/>
    </location>
</feature>
<keyword evidence="2" id="KW-0812">Transmembrane</keyword>
<feature type="compositionally biased region" description="Polar residues" evidence="1">
    <location>
        <begin position="763"/>
        <end position="781"/>
    </location>
</feature>
<accession>A0A6A6U5C3</accession>
<sequence>MTARSPIYQPLSPSTPVHTPQGSLGSIRSRTPGQLSLHEYRRQLSTASPQSDAGPRKIKRKVAVLSLHNGTTGIPTAPSTPLDAEFGLADSDDEDYEGEFIRYDVGPNRGGSGRMPDSTGIKREGAIQHQQLHHHHQHHHHTSSTSTRSRSSNSPFNARSQSRSRRNQNTYGQYPAADTSKHTVLPDSHVKFDPSPPPSPQTPLLPKRAKPPSVSPAFTFSTPGSLLHHSMNIPSPIVPGEDPAGPPKERNFKPHKRLPRPAQQPNAPLRIISPTVSEPPSLTPTTNDSTNSPFSLQKYQFPQPPPALGQLNTSKLRFSQSSDDLPSSPPFKLPGEAGIASLTDLLHLYGGDFELLNRHDSLQSENISPTRSEVSSPELLPLPIFAPKLSLPKMPVFSTKRNGTTALPPKSEDPNHLQVQSERNIPRESHYVDNWDSKSIVDVNLDIPAGRALGITDYSDVGEPSDSYAPGQIFDAYGRYSTASAGPVTYRSAGRPPASPPPPLPDHPFLKSIVPAEVSSLGPTIDYGLTQDLLHPDSSSVAYEYPRSALNDNDPVQDYTPSEYDTSATPLPNPYYHQNNASIAHSRMESEWQTTANNSANDLHNQPSSMAEWADYSMIPPLNRGPMLYSVPKPRTVTYEDIPEMPSPHSTVPEFQHDHANNLGQQHPSSNLPDRRETKEWIMNLASGDSPYAVPLSPRLEPMFPPADADELSQGVPDQGPKPMHRRHVGQFTEHFNHTNDGYLSSPDTPDAAFQVPGMVDPNTLSSEPNDTIDSGSQRSSTDQKRHTRLSMFLGRGNKRSSRNFSNQRDLIELEMPKRTSSLRVPKSSNNNRMTQFIGADMADVSLADNHDEMAHSKLSPPLDPQLERARAQEQARATLHPRDLYRHHQYLHRLETPSPAHARPLSTAASSEPLVPFDYHHSSAMPSLGHSGMSAQRHDHLEAGLYTPISFDKKSSQGSLRHRRAAQVWLCVCALVPFCLALYSLGLLNSAYGIDPHEGMPKKYKAWAWNLMMLETIALLIALTVWGVTRHGM</sequence>
<protein>
    <submittedName>
        <fullName evidence="3">Uncharacterized protein</fullName>
    </submittedName>
</protein>
<dbReference type="AlphaFoldDB" id="A0A6A6U5C3"/>
<dbReference type="Proteomes" id="UP000799302">
    <property type="component" value="Unassembled WGS sequence"/>
</dbReference>
<feature type="region of interest" description="Disordered" evidence="1">
    <location>
        <begin position="547"/>
        <end position="578"/>
    </location>
</feature>
<feature type="compositionally biased region" description="Pro residues" evidence="1">
    <location>
        <begin position="194"/>
        <end position="203"/>
    </location>
</feature>
<evidence type="ECO:0000313" key="4">
    <source>
        <dbReference type="Proteomes" id="UP000799302"/>
    </source>
</evidence>
<feature type="region of interest" description="Disordered" evidence="1">
    <location>
        <begin position="1"/>
        <end position="34"/>
    </location>
</feature>
<feature type="transmembrane region" description="Helical" evidence="2">
    <location>
        <begin position="1008"/>
        <end position="1029"/>
    </location>
</feature>
<feature type="region of interest" description="Disordered" evidence="1">
    <location>
        <begin position="737"/>
        <end position="786"/>
    </location>
</feature>
<evidence type="ECO:0000256" key="1">
    <source>
        <dbReference type="SAM" id="MobiDB-lite"/>
    </source>
</evidence>
<feature type="region of interest" description="Disordered" evidence="1">
    <location>
        <begin position="127"/>
        <end position="311"/>
    </location>
</feature>
<feature type="compositionally biased region" description="Basic residues" evidence="1">
    <location>
        <begin position="131"/>
        <end position="142"/>
    </location>
</feature>
<evidence type="ECO:0000313" key="3">
    <source>
        <dbReference type="EMBL" id="KAF2666781.1"/>
    </source>
</evidence>
<name>A0A6A6U5C3_9PEZI</name>
<feature type="compositionally biased region" description="Polar residues" evidence="1">
    <location>
        <begin position="11"/>
        <end position="34"/>
    </location>
</feature>
<keyword evidence="2" id="KW-0472">Membrane</keyword>
<keyword evidence="2" id="KW-1133">Transmembrane helix</keyword>
<reference evidence="3" key="1">
    <citation type="journal article" date="2020" name="Stud. Mycol.">
        <title>101 Dothideomycetes genomes: a test case for predicting lifestyles and emergence of pathogens.</title>
        <authorList>
            <person name="Haridas S."/>
            <person name="Albert R."/>
            <person name="Binder M."/>
            <person name="Bloem J."/>
            <person name="Labutti K."/>
            <person name="Salamov A."/>
            <person name="Andreopoulos B."/>
            <person name="Baker S."/>
            <person name="Barry K."/>
            <person name="Bills G."/>
            <person name="Bluhm B."/>
            <person name="Cannon C."/>
            <person name="Castanera R."/>
            <person name="Culley D."/>
            <person name="Daum C."/>
            <person name="Ezra D."/>
            <person name="Gonzalez J."/>
            <person name="Henrissat B."/>
            <person name="Kuo A."/>
            <person name="Liang C."/>
            <person name="Lipzen A."/>
            <person name="Lutzoni F."/>
            <person name="Magnuson J."/>
            <person name="Mondo S."/>
            <person name="Nolan M."/>
            <person name="Ohm R."/>
            <person name="Pangilinan J."/>
            <person name="Park H.-J."/>
            <person name="Ramirez L."/>
            <person name="Alfaro M."/>
            <person name="Sun H."/>
            <person name="Tritt A."/>
            <person name="Yoshinaga Y."/>
            <person name="Zwiers L.-H."/>
            <person name="Turgeon B."/>
            <person name="Goodwin S."/>
            <person name="Spatafora J."/>
            <person name="Crous P."/>
            <person name="Grigoriev I."/>
        </authorList>
    </citation>
    <scope>NUCLEOTIDE SEQUENCE</scope>
    <source>
        <strain evidence="3">CBS 115976</strain>
    </source>
</reference>
<feature type="compositionally biased region" description="Polar residues" evidence="1">
    <location>
        <begin position="559"/>
        <end position="578"/>
    </location>
</feature>
<feature type="compositionally biased region" description="Polar residues" evidence="1">
    <location>
        <begin position="591"/>
        <end position="606"/>
    </location>
</feature>